<proteinExistence type="predicted"/>
<keyword evidence="3" id="KW-1185">Reference proteome</keyword>
<feature type="transmembrane region" description="Helical" evidence="1">
    <location>
        <begin position="72"/>
        <end position="90"/>
    </location>
</feature>
<accession>A0A2S0L394</accession>
<keyword evidence="1" id="KW-0812">Transmembrane</keyword>
<dbReference type="Proteomes" id="UP000237883">
    <property type="component" value="Chromosome"/>
</dbReference>
<organism evidence="2 3">
    <name type="scientific">Mogibacterium diversum</name>
    <dbReference type="NCBI Taxonomy" id="114527"/>
    <lineage>
        <taxon>Bacteria</taxon>
        <taxon>Bacillati</taxon>
        <taxon>Bacillota</taxon>
        <taxon>Clostridia</taxon>
        <taxon>Peptostreptococcales</taxon>
        <taxon>Anaerovoracaceae</taxon>
        <taxon>Mogibacterium</taxon>
    </lineage>
</organism>
<keyword evidence="1" id="KW-1133">Transmembrane helix</keyword>
<evidence type="ECO:0000256" key="1">
    <source>
        <dbReference type="SAM" id="Phobius"/>
    </source>
</evidence>
<name>A0A2S0L394_9FIRM</name>
<dbReference type="RefSeq" id="WP_106056773.1">
    <property type="nucleotide sequence ID" value="NZ_CP027228.1"/>
</dbReference>
<evidence type="ECO:0000313" key="3">
    <source>
        <dbReference type="Proteomes" id="UP000237883"/>
    </source>
</evidence>
<feature type="transmembrane region" description="Helical" evidence="1">
    <location>
        <begin position="6"/>
        <end position="26"/>
    </location>
</feature>
<keyword evidence="1" id="KW-0472">Membrane</keyword>
<feature type="transmembrane region" description="Helical" evidence="1">
    <location>
        <begin position="136"/>
        <end position="155"/>
    </location>
</feature>
<dbReference type="EMBL" id="CP027228">
    <property type="protein sequence ID" value="AVM47723.1"/>
    <property type="molecule type" value="Genomic_DNA"/>
</dbReference>
<gene>
    <name evidence="2" type="ORF">C5Q96_02175</name>
</gene>
<dbReference type="KEGG" id="mdv:C5Q96_02175"/>
<reference evidence="3" key="1">
    <citation type="submission" date="2018-02" db="EMBL/GenBank/DDBJ databases">
        <authorList>
            <person name="Holder M.E."/>
            <person name="Ajami N.J."/>
            <person name="Petrosino J.F."/>
        </authorList>
    </citation>
    <scope>NUCLEOTIDE SEQUENCE [LARGE SCALE GENOMIC DNA]</scope>
    <source>
        <strain evidence="3">CCUG 47132</strain>
    </source>
</reference>
<dbReference type="AlphaFoldDB" id="A0A2S0L394"/>
<dbReference type="GeneID" id="78391060"/>
<dbReference type="OrthoDB" id="2209713at2"/>
<protein>
    <submittedName>
        <fullName evidence="2">Uncharacterized protein</fullName>
    </submittedName>
</protein>
<feature type="transmembrane region" description="Helical" evidence="1">
    <location>
        <begin position="96"/>
        <end position="115"/>
    </location>
</feature>
<sequence length="340" mass="38956">MGFLIVFLGFFIILILSFIATIYIYIRFAFAVKSDTEVPAWIYKIGQSFKSRSYITFDNVTDSTAFKEATLFIVRLIFINLLFIAVAYHNTHSLTFAAYKCIKAQFALVLVTTFIQKIIKLISITRAKLDNPVYSYASTNAVITSIFFTSFILMLCTSMAGVPVKPLNVQLDNTNVIIGETTAADLISSGFTFKDASPNDIVVNQRNDHFYYGKLVEITKDGKSYGNMFLTPESGDKDKLRNCIVTFYRVEATNNQISKVKINNTRLENLRYNDFNSKKMINIFSLNPLDYKEDTYDNSFSLKVGTDEYLIWKAYWITADFNDDKSPYRYSVGVHHIKWE</sequence>
<evidence type="ECO:0000313" key="2">
    <source>
        <dbReference type="EMBL" id="AVM47723.1"/>
    </source>
</evidence>